<dbReference type="SMART" id="SM00955">
    <property type="entry name" value="RNB"/>
    <property type="match status" value="1"/>
</dbReference>
<feature type="region of interest" description="Disordered" evidence="1">
    <location>
        <begin position="37"/>
        <end position="58"/>
    </location>
</feature>
<dbReference type="Pfam" id="PF23216">
    <property type="entry name" value="WHD_CYT4"/>
    <property type="match status" value="1"/>
</dbReference>
<name>A0ABR1L6G6_9PEZI</name>
<proteinExistence type="predicted"/>
<dbReference type="PANTHER" id="PTHR23355:SF65">
    <property type="entry name" value="EXORIBONUCLEASE CYT-4, PUTATIVE (AFU_ORTHOLOGUE AFUA_7G01550)-RELATED"/>
    <property type="match status" value="1"/>
</dbReference>
<reference evidence="3 4" key="1">
    <citation type="submission" date="2024-04" db="EMBL/GenBank/DDBJ databases">
        <title>Phyllosticta paracitricarpa is synonymous to the EU quarantine fungus P. citricarpa based on phylogenomic analyses.</title>
        <authorList>
            <consortium name="Lawrence Berkeley National Laboratory"/>
            <person name="Van Ingen-Buijs V.A."/>
            <person name="Van Westerhoven A.C."/>
            <person name="Haridas S."/>
            <person name="Skiadas P."/>
            <person name="Martin F."/>
            <person name="Groenewald J.Z."/>
            <person name="Crous P.W."/>
            <person name="Seidl M.F."/>
        </authorList>
    </citation>
    <scope>NUCLEOTIDE SEQUENCE [LARGE SCALE GENOMIC DNA]</scope>
    <source>
        <strain evidence="3 4">CBS 122670</strain>
    </source>
</reference>
<dbReference type="InterPro" id="IPR056624">
    <property type="entry name" value="WH_CYT4"/>
</dbReference>
<feature type="region of interest" description="Disordered" evidence="1">
    <location>
        <begin position="451"/>
        <end position="471"/>
    </location>
</feature>
<gene>
    <name evidence="3" type="ORF">IWX46DRAFT_617243</name>
</gene>
<feature type="domain" description="RNB" evidence="2">
    <location>
        <begin position="598"/>
        <end position="958"/>
    </location>
</feature>
<dbReference type="Pfam" id="PF23214">
    <property type="entry name" value="SH3_CYT4"/>
    <property type="match status" value="1"/>
</dbReference>
<evidence type="ECO:0000256" key="1">
    <source>
        <dbReference type="SAM" id="MobiDB-lite"/>
    </source>
</evidence>
<evidence type="ECO:0000313" key="4">
    <source>
        <dbReference type="Proteomes" id="UP001365128"/>
    </source>
</evidence>
<dbReference type="InterPro" id="IPR057912">
    <property type="entry name" value="OB_CYT4_C"/>
</dbReference>
<protein>
    <recommendedName>
        <fullName evidence="2">RNB domain-containing protein</fullName>
    </recommendedName>
</protein>
<comment type="caution">
    <text evidence="3">The sequence shown here is derived from an EMBL/GenBank/DDBJ whole genome shotgun (WGS) entry which is preliminary data.</text>
</comment>
<evidence type="ECO:0000259" key="2">
    <source>
        <dbReference type="SMART" id="SM00955"/>
    </source>
</evidence>
<dbReference type="Proteomes" id="UP001365128">
    <property type="component" value="Unassembled WGS sequence"/>
</dbReference>
<dbReference type="PANTHER" id="PTHR23355">
    <property type="entry name" value="RIBONUCLEASE"/>
    <property type="match status" value="1"/>
</dbReference>
<dbReference type="InterPro" id="IPR056625">
    <property type="entry name" value="SH3_CYT4"/>
</dbReference>
<dbReference type="Pfam" id="PF25522">
    <property type="entry name" value="OB_cyt-4"/>
    <property type="match status" value="1"/>
</dbReference>
<feature type="region of interest" description="Disordered" evidence="1">
    <location>
        <begin position="161"/>
        <end position="187"/>
    </location>
</feature>
<accession>A0ABR1L6G6</accession>
<sequence length="1117" mass="125777">MPSAAIRAARKYPLARHHELSPLCASCLIGRNARLASTTSSASTKLPPERKTPSRPQTTIANYNAGQRARLSSQIISHRNRATEHIRNADARFTPGTASGARSFHTSRQKLSVQPEMKAELRPDGLAIREYLTRWQEEYGVPNKDIMDELGLQAYPGVSTGPGNLVKSGIPGKDEHESNVTEEDLDEPQDLAAPAEGVEHMFGAMHFNPGDMVEILIGERDPLLGVIMRVYTNNASLIQVFAEDGKWGNVNQVKIQFAVPNFLPRSVIDPVLKYLPEKFVNAKAAEVDFDHPVNIPREESTPILDRLRDFSTKAHDIYRKNAARLENAHQLLSHPTDLRFGSLQRITQTLLRIKSPQPEHLYAVRKGINHHQMSFLTDRRSHRLTGMYQIVSQEFKDSVMTAREWIREWQEYEAEKATGQADEKELIKRLPGAIHVQKYLEKARRLILQSRKDRDPHLASDGGSPGPSKIKHKITEQVTALKVVESEQFTKEDGVLIRYLEAYALSNTLSGSTQMLSLPPVLVGASGMYKVKTVENQTAFSFLIETGVIPPFENRSKYDPHLLVPTAQYSKPLDAMYRWLSKPSRANAIGEDSMQDLRRDWGDMTVFCVDSAHAEEIDDGISVESIPGSDDHWVHVHVANPTAFLKSDSPMAKMAAHMTESIYFPERTFAMLPKWAVEGSFSLGPNTNCLTISSRVGPDAAVKDIKIQNGFIRNVVSITPETLASLLSPDAQSTRIFDVIVGGEVPPTSTRDMKSLNDLTPRHVMELKKIHKIAYSLLKKRQKAGGVSYNQSPPEISVFNKYELTGLPWILPSRDRARFYEGDPVIKMTVTPSESMFDHGADAGFLVQELMLLAGESAATWCSARNIPTIYRGTRQNPNNYTRDQLLQKFGDMQADTRPNASMVWAGNFMKSAGYSIVDTKIVPHKVLGLSGYTKCTSPLRRYGDMMVHWQIESALRHEAEGVDLMNKKKKREFHFTSDYVASVLTRMSPRERLITKTKRMAIQLWVSHVFQRGLHHGEWDCPRNLKGIVYNMSAQDAPYVGAVWPEFSLEVHMDMPKLVGIDDVVQVGDVWEMELRDVNMFSRRIQARPIRLLDRLNIPDGFPGDTVKDFVPYFEQ</sequence>
<evidence type="ECO:0000313" key="3">
    <source>
        <dbReference type="EMBL" id="KAK7529410.1"/>
    </source>
</evidence>
<dbReference type="InterPro" id="IPR050180">
    <property type="entry name" value="RNR_Ribonuclease"/>
</dbReference>
<dbReference type="Pfam" id="PF00773">
    <property type="entry name" value="RNB"/>
    <property type="match status" value="1"/>
</dbReference>
<dbReference type="EMBL" id="JBBPDW010000072">
    <property type="protein sequence ID" value="KAK7529410.1"/>
    <property type="molecule type" value="Genomic_DNA"/>
</dbReference>
<dbReference type="InterPro" id="IPR012340">
    <property type="entry name" value="NA-bd_OB-fold"/>
</dbReference>
<dbReference type="InterPro" id="IPR001900">
    <property type="entry name" value="RNase_II/R"/>
</dbReference>
<keyword evidence="4" id="KW-1185">Reference proteome</keyword>
<organism evidence="3 4">
    <name type="scientific">Phyllosticta citricarpa</name>
    <dbReference type="NCBI Taxonomy" id="55181"/>
    <lineage>
        <taxon>Eukaryota</taxon>
        <taxon>Fungi</taxon>
        <taxon>Dikarya</taxon>
        <taxon>Ascomycota</taxon>
        <taxon>Pezizomycotina</taxon>
        <taxon>Dothideomycetes</taxon>
        <taxon>Dothideomycetes incertae sedis</taxon>
        <taxon>Botryosphaeriales</taxon>
        <taxon>Phyllostictaceae</taxon>
        <taxon>Phyllosticta</taxon>
    </lineage>
</organism>
<dbReference type="SUPFAM" id="SSF50249">
    <property type="entry name" value="Nucleic acid-binding proteins"/>
    <property type="match status" value="1"/>
</dbReference>